<keyword evidence="1" id="KW-0238">DNA-binding</keyword>
<organism evidence="1">
    <name type="scientific">Acididesulfobacillus acetoxydans</name>
    <dbReference type="NCBI Taxonomy" id="1561005"/>
    <lineage>
        <taxon>Bacteria</taxon>
        <taxon>Bacillati</taxon>
        <taxon>Bacillota</taxon>
        <taxon>Clostridia</taxon>
        <taxon>Eubacteriales</taxon>
        <taxon>Peptococcaceae</taxon>
        <taxon>Acididesulfobacillus</taxon>
    </lineage>
</organism>
<proteinExistence type="predicted"/>
<name>A0A8S0X1L1_9FIRM</name>
<evidence type="ECO:0000313" key="1">
    <source>
        <dbReference type="EMBL" id="CAA7603211.1"/>
    </source>
</evidence>
<protein>
    <submittedName>
        <fullName evidence="1">Winged helix-turn-helix DNA-binding domain protein</fullName>
    </submittedName>
</protein>
<gene>
    <name evidence="1" type="ORF">DEACI_4034</name>
</gene>
<dbReference type="AlphaFoldDB" id="A0A8S0X1L1"/>
<dbReference type="GO" id="GO:0003677">
    <property type="term" value="F:DNA binding"/>
    <property type="evidence" value="ECO:0007669"/>
    <property type="project" value="UniProtKB-KW"/>
</dbReference>
<accession>A0A8S0X1L1</accession>
<dbReference type="Proteomes" id="UP000836597">
    <property type="component" value="Chromosome"/>
</dbReference>
<dbReference type="RefSeq" id="WP_240986464.1">
    <property type="nucleotide sequence ID" value="NZ_LR746496.1"/>
</dbReference>
<sequence>MPVNGAEITLKELISDAFLKGAGRDRFGRNRRELESEANNMAAWFQNYYGGTEDGSEEKRLNILDTSLREIRANQGEFTAEIENGIRSHPGAKVKQAAKLGFLIDHLNRKYDLECDVSFVDKFKQEDRSIRLLEILKYLHSGSKTREEIAAKFDISERLLSEDLKTLRKGFEFMGTKIQISGELKRKVNTYESPIHPVFLALNSAEIYALTLGLKLLTENTIFQQTLGRVSDLIYLQLSDFARELIDSQPEAKEIEFKGEERKFLSSLQMVGSYDRPFSQYIKSQRVCLVKYFLNEEEKTVKGTLHLAPKNSGRFQSICVQSAEGSLIIPIDDIAGIY</sequence>
<dbReference type="KEGG" id="aacx:DEACI_4034"/>
<reference evidence="1" key="1">
    <citation type="submission" date="2020-01" db="EMBL/GenBank/DDBJ databases">
        <authorList>
            <person name="Hornung B."/>
        </authorList>
    </citation>
    <scope>NUCLEOTIDE SEQUENCE</scope>
    <source>
        <strain evidence="1">PacBioINE</strain>
    </source>
</reference>
<dbReference type="EMBL" id="LR746496">
    <property type="protein sequence ID" value="CAA7603211.1"/>
    <property type="molecule type" value="Genomic_DNA"/>
</dbReference>